<keyword evidence="2" id="KW-0347">Helicase</keyword>
<proteinExistence type="predicted"/>
<comment type="caution">
    <text evidence="5">The sequence shown here is derived from an EMBL/GenBank/DDBJ whole genome shotgun (WGS) entry which is preliminary data.</text>
</comment>
<keyword evidence="3" id="KW-0234">DNA repair</keyword>
<keyword evidence="2" id="KW-0378">Hydrolase</keyword>
<dbReference type="EMBL" id="BNJK01000003">
    <property type="protein sequence ID" value="GHP00655.1"/>
    <property type="molecule type" value="Genomic_DNA"/>
</dbReference>
<evidence type="ECO:0000256" key="2">
    <source>
        <dbReference type="ARBA" id="ARBA00022806"/>
    </source>
</evidence>
<keyword evidence="6" id="KW-1185">Reference proteome</keyword>
<dbReference type="AlphaFoldDB" id="A0A8J3IZ75"/>
<dbReference type="InterPro" id="IPR038726">
    <property type="entry name" value="PDDEXK_AddAB-type"/>
</dbReference>
<feature type="domain" description="PD-(D/E)XK endonuclease-like" evidence="4">
    <location>
        <begin position="43"/>
        <end position="177"/>
    </location>
</feature>
<evidence type="ECO:0000259" key="4">
    <source>
        <dbReference type="Pfam" id="PF12705"/>
    </source>
</evidence>
<dbReference type="Proteomes" id="UP000597444">
    <property type="component" value="Unassembled WGS sequence"/>
</dbReference>
<accession>A0A8J3IZ75</accession>
<gene>
    <name evidence="5" type="ORF">KSF_107020</name>
</gene>
<protein>
    <recommendedName>
        <fullName evidence="4">PD-(D/E)XK endonuclease-like domain-containing protein</fullName>
    </recommendedName>
</protein>
<evidence type="ECO:0000313" key="6">
    <source>
        <dbReference type="Proteomes" id="UP000597444"/>
    </source>
</evidence>
<keyword evidence="1" id="KW-0227">DNA damage</keyword>
<evidence type="ECO:0000313" key="5">
    <source>
        <dbReference type="EMBL" id="GHP00655.1"/>
    </source>
</evidence>
<evidence type="ECO:0000256" key="3">
    <source>
        <dbReference type="ARBA" id="ARBA00023204"/>
    </source>
</evidence>
<keyword evidence="2" id="KW-0547">Nucleotide-binding</keyword>
<sequence length="190" mass="20894">MSQVVLPHATLVEGLPVCWPDGEVIHRFDGDDGVQEHYRLLHGVIGGAHVVGVPDQFGVNPSGEAWISDNKVTASHLSSEELGYDNQLAGYYLLLRQNGWIGEGQPTRVGHCYLKEKEPPRHAWSDISCYEQIVLPQLHDHFARLKAAIASGSFPRVLGLQPAAFSSCKFCGVRRACLPPHRHGERATGQ</sequence>
<evidence type="ECO:0000256" key="1">
    <source>
        <dbReference type="ARBA" id="ARBA00022763"/>
    </source>
</evidence>
<dbReference type="GO" id="GO:0004386">
    <property type="term" value="F:helicase activity"/>
    <property type="evidence" value="ECO:0007669"/>
    <property type="project" value="UniProtKB-KW"/>
</dbReference>
<name>A0A8J3IZ75_9CHLR</name>
<reference evidence="5" key="1">
    <citation type="submission" date="2020-10" db="EMBL/GenBank/DDBJ databases">
        <title>Taxonomic study of unclassified bacteria belonging to the class Ktedonobacteria.</title>
        <authorList>
            <person name="Yabe S."/>
            <person name="Wang C.M."/>
            <person name="Zheng Y."/>
            <person name="Sakai Y."/>
            <person name="Cavaletti L."/>
            <person name="Monciardini P."/>
            <person name="Donadio S."/>
        </authorList>
    </citation>
    <scope>NUCLEOTIDE SEQUENCE</scope>
    <source>
        <strain evidence="5">ID150040</strain>
    </source>
</reference>
<dbReference type="Pfam" id="PF12705">
    <property type="entry name" value="PDDEXK_1"/>
    <property type="match status" value="1"/>
</dbReference>
<organism evidence="5 6">
    <name type="scientific">Reticulibacter mediterranei</name>
    <dbReference type="NCBI Taxonomy" id="2778369"/>
    <lineage>
        <taxon>Bacteria</taxon>
        <taxon>Bacillati</taxon>
        <taxon>Chloroflexota</taxon>
        <taxon>Ktedonobacteria</taxon>
        <taxon>Ktedonobacterales</taxon>
        <taxon>Reticulibacteraceae</taxon>
        <taxon>Reticulibacter</taxon>
    </lineage>
</organism>
<dbReference type="GO" id="GO:0006281">
    <property type="term" value="P:DNA repair"/>
    <property type="evidence" value="ECO:0007669"/>
    <property type="project" value="UniProtKB-KW"/>
</dbReference>
<keyword evidence="2" id="KW-0067">ATP-binding</keyword>